<dbReference type="GO" id="GO:0022857">
    <property type="term" value="F:transmembrane transporter activity"/>
    <property type="evidence" value="ECO:0007669"/>
    <property type="project" value="TreeGrafter"/>
</dbReference>
<evidence type="ECO:0000256" key="5">
    <source>
        <dbReference type="SAM" id="Phobius"/>
    </source>
</evidence>
<reference evidence="6" key="1">
    <citation type="submission" date="2022-07" db="EMBL/GenBank/DDBJ databases">
        <title>Fungi with potential for degradation of polypropylene.</title>
        <authorList>
            <person name="Gostincar C."/>
        </authorList>
    </citation>
    <scope>NUCLEOTIDE SEQUENCE</scope>
    <source>
        <strain evidence="6">EXF-13308</strain>
    </source>
</reference>
<feature type="transmembrane region" description="Helical" evidence="5">
    <location>
        <begin position="69"/>
        <end position="92"/>
    </location>
</feature>
<keyword evidence="3 5" id="KW-1133">Transmembrane helix</keyword>
<dbReference type="GO" id="GO:0005886">
    <property type="term" value="C:plasma membrane"/>
    <property type="evidence" value="ECO:0007669"/>
    <property type="project" value="TreeGrafter"/>
</dbReference>
<evidence type="ECO:0000256" key="4">
    <source>
        <dbReference type="ARBA" id="ARBA00023136"/>
    </source>
</evidence>
<gene>
    <name evidence="6" type="ORF">NKR23_g12527</name>
</gene>
<keyword evidence="7" id="KW-1185">Reference proteome</keyword>
<proteinExistence type="predicted"/>
<dbReference type="Proteomes" id="UP001174694">
    <property type="component" value="Unassembled WGS sequence"/>
</dbReference>
<accession>A0AA38R158</accession>
<comment type="caution">
    <text evidence="6">The sequence shown here is derived from an EMBL/GenBank/DDBJ whole genome shotgun (WGS) entry which is preliminary data.</text>
</comment>
<evidence type="ECO:0000256" key="1">
    <source>
        <dbReference type="ARBA" id="ARBA00004141"/>
    </source>
</evidence>
<comment type="subcellular location">
    <subcellularLocation>
        <location evidence="1">Membrane</location>
        <topology evidence="1">Multi-pass membrane protein</topology>
    </subcellularLocation>
</comment>
<protein>
    <submittedName>
        <fullName evidence="6">Uncharacterized protein</fullName>
    </submittedName>
</protein>
<evidence type="ECO:0000256" key="2">
    <source>
        <dbReference type="ARBA" id="ARBA00022692"/>
    </source>
</evidence>
<evidence type="ECO:0000313" key="7">
    <source>
        <dbReference type="Proteomes" id="UP001174694"/>
    </source>
</evidence>
<evidence type="ECO:0000256" key="3">
    <source>
        <dbReference type="ARBA" id="ARBA00022989"/>
    </source>
</evidence>
<dbReference type="PANTHER" id="PTHR23501:SF94">
    <property type="entry name" value="MAJOR FACILITATOR SUPERFAMILY (MFS) PROFILE DOMAIN-CONTAINING PROTEIN"/>
    <property type="match status" value="1"/>
</dbReference>
<organism evidence="6 7">
    <name type="scientific">Pleurostoma richardsiae</name>
    <dbReference type="NCBI Taxonomy" id="41990"/>
    <lineage>
        <taxon>Eukaryota</taxon>
        <taxon>Fungi</taxon>
        <taxon>Dikarya</taxon>
        <taxon>Ascomycota</taxon>
        <taxon>Pezizomycotina</taxon>
        <taxon>Sordariomycetes</taxon>
        <taxon>Sordariomycetidae</taxon>
        <taxon>Calosphaeriales</taxon>
        <taxon>Pleurostomataceae</taxon>
        <taxon>Pleurostoma</taxon>
    </lineage>
</organism>
<sequence>AMYAFLRQFGMAVGVGVGGSTFQNATALKLGREGLPRDIAAQGEGFVAELQRLADGSAVRAGVLDAYVFGFRAVFAVYVGMSATALLLSLLVRRFDMNKSISTEQTLQEVGVLRRRSPRAVHSRPVDEKRG</sequence>
<keyword evidence="4 5" id="KW-0472">Membrane</keyword>
<dbReference type="AlphaFoldDB" id="A0AA38R158"/>
<dbReference type="EMBL" id="JANBVO010000189">
    <property type="protein sequence ID" value="KAJ9129464.1"/>
    <property type="molecule type" value="Genomic_DNA"/>
</dbReference>
<feature type="non-terminal residue" evidence="6">
    <location>
        <position position="1"/>
    </location>
</feature>
<keyword evidence="2 5" id="KW-0812">Transmembrane</keyword>
<name>A0AA38R158_9PEZI</name>
<dbReference type="PANTHER" id="PTHR23501">
    <property type="entry name" value="MAJOR FACILITATOR SUPERFAMILY"/>
    <property type="match status" value="1"/>
</dbReference>
<evidence type="ECO:0000313" key="6">
    <source>
        <dbReference type="EMBL" id="KAJ9129464.1"/>
    </source>
</evidence>